<gene>
    <name evidence="2" type="ORF">GXP67_35470</name>
</gene>
<feature type="compositionally biased region" description="Polar residues" evidence="1">
    <location>
        <begin position="70"/>
        <end position="81"/>
    </location>
</feature>
<dbReference type="AlphaFoldDB" id="A0A6C0GVK9"/>
<reference evidence="2 3" key="1">
    <citation type="submission" date="2020-01" db="EMBL/GenBank/DDBJ databases">
        <authorList>
            <person name="Kim M.K."/>
        </authorList>
    </citation>
    <scope>NUCLEOTIDE SEQUENCE [LARGE SCALE GENOMIC DNA]</scope>
    <source>
        <strain evidence="2 3">172606-1</strain>
    </source>
</reference>
<evidence type="ECO:0000313" key="3">
    <source>
        <dbReference type="Proteomes" id="UP000480178"/>
    </source>
</evidence>
<sequence>MNSIPLSLQNSENRVATDYTAGMLTEWKRRVDKGEFLEDWQRIVTRKNNFLRQPATSEKYQYKGPHLTDKNTPLTNSIPVTGKSKTNVEPTLWQRAEVYEAALWSLLKADTKNPVEEAQVREINRRIKDLLLFYATTPGLRFSDQNRWDGKFHDLSPGYIISLWVHQLEDVFHVCKHLFSSEEKEIFINWVFSAAAFSYHLLRQDLSKPFKNRSQGNYEPVKPIAYGPPISLHYAGENTYAGNRFYNNRRLAHLPLVAKAGAMQANQKSLGITIPATIDFRKEAEQIYKEAIAFALYPTGECVEMERNDDDKPSQGMGYSFIFFDAIAWVPYYRLLEGDDSLYFYQTSAGILGSEDPTCKTPYQLDSMGKNPKSLLKAIKYQFECMSLAKEVYGTRKTENYTSAQKELFRYDGSGQLQKPEWLSGHFLMTLQANLGFKSAAIRQGCEHPYEAQGRAKVITNKQSDTVAYAGSGAYRPSEGIFGLESCLILKYYGMEALI</sequence>
<evidence type="ECO:0000256" key="1">
    <source>
        <dbReference type="SAM" id="MobiDB-lite"/>
    </source>
</evidence>
<proteinExistence type="predicted"/>
<evidence type="ECO:0000313" key="2">
    <source>
        <dbReference type="EMBL" id="QHT71593.1"/>
    </source>
</evidence>
<keyword evidence="3" id="KW-1185">Reference proteome</keyword>
<protein>
    <submittedName>
        <fullName evidence="2">Uncharacterized protein</fullName>
    </submittedName>
</protein>
<accession>A0A6C0GVK9</accession>
<dbReference type="Proteomes" id="UP000480178">
    <property type="component" value="Chromosome"/>
</dbReference>
<dbReference type="EMBL" id="CP048222">
    <property type="protein sequence ID" value="QHT71593.1"/>
    <property type="molecule type" value="Genomic_DNA"/>
</dbReference>
<feature type="region of interest" description="Disordered" evidence="1">
    <location>
        <begin position="62"/>
        <end position="81"/>
    </location>
</feature>
<organism evidence="2 3">
    <name type="scientific">Rhodocytophaga rosea</name>
    <dbReference type="NCBI Taxonomy" id="2704465"/>
    <lineage>
        <taxon>Bacteria</taxon>
        <taxon>Pseudomonadati</taxon>
        <taxon>Bacteroidota</taxon>
        <taxon>Cytophagia</taxon>
        <taxon>Cytophagales</taxon>
        <taxon>Rhodocytophagaceae</taxon>
        <taxon>Rhodocytophaga</taxon>
    </lineage>
</organism>
<dbReference type="RefSeq" id="WP_162447528.1">
    <property type="nucleotide sequence ID" value="NZ_CP048222.1"/>
</dbReference>
<dbReference type="KEGG" id="rhoz:GXP67_35470"/>
<name>A0A6C0GVK9_9BACT</name>